<keyword evidence="9" id="KW-1185">Reference proteome</keyword>
<feature type="transmembrane region" description="Helical" evidence="6">
    <location>
        <begin position="193"/>
        <end position="210"/>
    </location>
</feature>
<gene>
    <name evidence="8" type="ORF">NliqN6_5860</name>
</gene>
<feature type="region of interest" description="Disordered" evidence="5">
    <location>
        <begin position="1"/>
        <end position="113"/>
    </location>
</feature>
<dbReference type="Proteomes" id="UP000620104">
    <property type="component" value="Unassembled WGS sequence"/>
</dbReference>
<feature type="compositionally biased region" description="Polar residues" evidence="5">
    <location>
        <begin position="50"/>
        <end position="67"/>
    </location>
</feature>
<organism evidence="8 9">
    <name type="scientific">Naganishia liquefaciens</name>
    <dbReference type="NCBI Taxonomy" id="104408"/>
    <lineage>
        <taxon>Eukaryota</taxon>
        <taxon>Fungi</taxon>
        <taxon>Dikarya</taxon>
        <taxon>Basidiomycota</taxon>
        <taxon>Agaricomycotina</taxon>
        <taxon>Tremellomycetes</taxon>
        <taxon>Filobasidiales</taxon>
        <taxon>Filobasidiaceae</taxon>
        <taxon>Naganishia</taxon>
    </lineage>
</organism>
<evidence type="ECO:0000256" key="4">
    <source>
        <dbReference type="ARBA" id="ARBA00023136"/>
    </source>
</evidence>
<feature type="domain" description="Sugar phosphate transporter" evidence="7">
    <location>
        <begin position="194"/>
        <end position="480"/>
    </location>
</feature>
<dbReference type="PANTHER" id="PTHR11132">
    <property type="entry name" value="SOLUTE CARRIER FAMILY 35"/>
    <property type="match status" value="1"/>
</dbReference>
<feature type="transmembrane region" description="Helical" evidence="6">
    <location>
        <begin position="256"/>
        <end position="279"/>
    </location>
</feature>
<protein>
    <recommendedName>
        <fullName evidence="7">Sugar phosphate transporter domain-containing protein</fullName>
    </recommendedName>
</protein>
<feature type="transmembrane region" description="Helical" evidence="6">
    <location>
        <begin position="464"/>
        <end position="483"/>
    </location>
</feature>
<evidence type="ECO:0000256" key="2">
    <source>
        <dbReference type="ARBA" id="ARBA00022692"/>
    </source>
</evidence>
<feature type="transmembrane region" description="Helical" evidence="6">
    <location>
        <begin position="372"/>
        <end position="390"/>
    </location>
</feature>
<evidence type="ECO:0000313" key="9">
    <source>
        <dbReference type="Proteomes" id="UP000620104"/>
    </source>
</evidence>
<keyword evidence="2 6" id="KW-0812">Transmembrane</keyword>
<dbReference type="InterPro" id="IPR050186">
    <property type="entry name" value="TPT_transporter"/>
</dbReference>
<name>A0A8H3TYM1_9TREE</name>
<evidence type="ECO:0000256" key="1">
    <source>
        <dbReference type="ARBA" id="ARBA00004141"/>
    </source>
</evidence>
<evidence type="ECO:0000256" key="3">
    <source>
        <dbReference type="ARBA" id="ARBA00022989"/>
    </source>
</evidence>
<feature type="compositionally biased region" description="Low complexity" evidence="5">
    <location>
        <begin position="38"/>
        <end position="47"/>
    </location>
</feature>
<evidence type="ECO:0000256" key="6">
    <source>
        <dbReference type="SAM" id="Phobius"/>
    </source>
</evidence>
<feature type="transmembrane region" description="Helical" evidence="6">
    <location>
        <begin position="334"/>
        <end position="352"/>
    </location>
</feature>
<comment type="caution">
    <text evidence="8">The sequence shown here is derived from an EMBL/GenBank/DDBJ whole genome shotgun (WGS) entry which is preliminary data.</text>
</comment>
<dbReference type="InterPro" id="IPR004853">
    <property type="entry name" value="Sugar_P_trans_dom"/>
</dbReference>
<dbReference type="Pfam" id="PF03151">
    <property type="entry name" value="TPT"/>
    <property type="match status" value="1"/>
</dbReference>
<comment type="subcellular location">
    <subcellularLocation>
        <location evidence="1">Membrane</location>
        <topology evidence="1">Multi-pass membrane protein</topology>
    </subcellularLocation>
</comment>
<feature type="transmembrane region" description="Helical" evidence="6">
    <location>
        <begin position="285"/>
        <end position="303"/>
    </location>
</feature>
<keyword evidence="4 6" id="KW-0472">Membrane</keyword>
<feature type="transmembrane region" description="Helical" evidence="6">
    <location>
        <begin position="410"/>
        <end position="430"/>
    </location>
</feature>
<sequence length="505" mass="54514">MPHKAKTSLNVTDLLANKSPAAMPPVEESVSTLDFSGRRSPSPLSHRSPTKQGEGSSSPLPSPTQNGFAIPYTSAEPTRKDSEEPYAVGTPVDYFPANGGSSGDYESGEMSPQTAFTPLTRTLQEKRQMMGLAAQQEDVSEDPLAKLGYKPLSAPDTPGSRYNFDLARVQAMATAQVNRRDSNLEKVPLTESTGYWLALYFAFNLGLTLYNKVVLVNFPFPYTLTGFHALSGCVGCYIALERGAFTPARLTSRENLIMAAFSVLYTINIAVSNLSLQLVTVPFHQVVRASTPLFTILISSIFFKGKFTLIKLVSLLPVIAGVGFATYGDYYFTAWGLILTLLGTFLAALKTVITNVIQTGGGGRLKLHPLDLLMRMSPLAFVQCVVYGLMSGELKRVQRYGALEMTRGKATALLLNGVIAFGLNIVSFTANKKAGPLTMTVAANCKQVLTIAIAVVMFNLSINFTNGIGIILTLIGGAWYGWLEYVERNAKARPSAKLTNPNGSA</sequence>
<dbReference type="GO" id="GO:0016020">
    <property type="term" value="C:membrane"/>
    <property type="evidence" value="ECO:0007669"/>
    <property type="project" value="UniProtKB-SubCell"/>
</dbReference>
<dbReference type="OrthoDB" id="10261634at2759"/>
<dbReference type="AlphaFoldDB" id="A0A8H3TYM1"/>
<keyword evidence="3 6" id="KW-1133">Transmembrane helix</keyword>
<feature type="transmembrane region" description="Helical" evidence="6">
    <location>
        <begin position="310"/>
        <end position="328"/>
    </location>
</feature>
<dbReference type="EMBL" id="BLZA01000043">
    <property type="protein sequence ID" value="GHJ89458.1"/>
    <property type="molecule type" value="Genomic_DNA"/>
</dbReference>
<accession>A0A8H3TYM1</accession>
<dbReference type="InterPro" id="IPR037185">
    <property type="entry name" value="EmrE-like"/>
</dbReference>
<evidence type="ECO:0000313" key="8">
    <source>
        <dbReference type="EMBL" id="GHJ89458.1"/>
    </source>
</evidence>
<reference evidence="8" key="1">
    <citation type="submission" date="2020-07" db="EMBL/GenBank/DDBJ databases">
        <title>Draft Genome Sequence of a Deep-Sea Yeast, Naganishia (Cryptococcus) liquefaciens strain N6.</title>
        <authorList>
            <person name="Han Y.W."/>
            <person name="Kajitani R."/>
            <person name="Morimoto H."/>
            <person name="Parhat M."/>
            <person name="Tsubouchi H."/>
            <person name="Bakenova O."/>
            <person name="Ogata M."/>
            <person name="Argunhan B."/>
            <person name="Aoki R."/>
            <person name="Kajiwara S."/>
            <person name="Itoh T."/>
            <person name="Iwasaki H."/>
        </authorList>
    </citation>
    <scope>NUCLEOTIDE SEQUENCE</scope>
    <source>
        <strain evidence="8">N6</strain>
    </source>
</reference>
<dbReference type="SUPFAM" id="SSF103481">
    <property type="entry name" value="Multidrug resistance efflux transporter EmrE"/>
    <property type="match status" value="1"/>
</dbReference>
<evidence type="ECO:0000259" key="7">
    <source>
        <dbReference type="Pfam" id="PF03151"/>
    </source>
</evidence>
<proteinExistence type="predicted"/>
<evidence type="ECO:0000256" key="5">
    <source>
        <dbReference type="SAM" id="MobiDB-lite"/>
    </source>
</evidence>